<evidence type="ECO:0000313" key="11">
    <source>
        <dbReference type="Proteomes" id="UP000078561"/>
    </source>
</evidence>
<feature type="compositionally biased region" description="Low complexity" evidence="8">
    <location>
        <begin position="281"/>
        <end position="294"/>
    </location>
</feature>
<feature type="coiled-coil region" evidence="7">
    <location>
        <begin position="126"/>
        <end position="153"/>
    </location>
</feature>
<keyword evidence="4" id="KW-0833">Ubl conjugation pathway</keyword>
<evidence type="ECO:0000256" key="1">
    <source>
        <dbReference type="ARBA" id="ARBA00004906"/>
    </source>
</evidence>
<sequence length="339" mass="38969">MPPHYSLIGLSGKVPFSVYPVCRLVGSAADQRRGGLQKVLKHRALSFFLDLISKPMAALCCGHVFHHACISGWVATKALCPLCKKKVPANHLPIQPLFLDIPTLEPNDTDPSMTTERRLDDPNALCASLKQQLATAQKKCEDQQRQFDSEKKDYLYKIKKYKEYRDIKRVVEMKQQLSRSELQTTMDRWRRLPQDELALRMVVLFERNQQITTENDELNVFLDRSYQRIDELKKRVKDSNKDSQETTIDPSRSLKRRRLSFTEVESPRGTLKRQAIDVDPSSTTSHQEPSSSTFRRSRLRSSTPHQIIHCDDDSDDNDASNEDLLRLTRSRSTNVVIGT</sequence>
<comment type="pathway">
    <text evidence="1">Protein modification; protein ubiquitination.</text>
</comment>
<dbReference type="InParanoid" id="A0A168MP24"/>
<keyword evidence="2" id="KW-0479">Metal-binding</keyword>
<keyword evidence="7" id="KW-0175">Coiled coil</keyword>
<evidence type="ECO:0000256" key="4">
    <source>
        <dbReference type="ARBA" id="ARBA00022786"/>
    </source>
</evidence>
<gene>
    <name evidence="10" type="primary">ABSGL_04480.1 scaffold 5475</name>
</gene>
<dbReference type="STRING" id="4829.A0A168MP24"/>
<feature type="domain" description="RING-type" evidence="9">
    <location>
        <begin position="61"/>
        <end position="84"/>
    </location>
</feature>
<name>A0A168MP24_ABSGL</name>
<evidence type="ECO:0000256" key="7">
    <source>
        <dbReference type="SAM" id="Coils"/>
    </source>
</evidence>
<dbReference type="InterPro" id="IPR013083">
    <property type="entry name" value="Znf_RING/FYVE/PHD"/>
</dbReference>
<dbReference type="EMBL" id="LT552383">
    <property type="protein sequence ID" value="SAL98909.1"/>
    <property type="molecule type" value="Genomic_DNA"/>
</dbReference>
<evidence type="ECO:0000256" key="8">
    <source>
        <dbReference type="SAM" id="MobiDB-lite"/>
    </source>
</evidence>
<keyword evidence="5" id="KW-0862">Zinc</keyword>
<dbReference type="Proteomes" id="UP000078561">
    <property type="component" value="Unassembled WGS sequence"/>
</dbReference>
<dbReference type="AlphaFoldDB" id="A0A168MP24"/>
<accession>A0A168MP24</accession>
<evidence type="ECO:0000259" key="9">
    <source>
        <dbReference type="PROSITE" id="PS50089"/>
    </source>
</evidence>
<dbReference type="Gene3D" id="3.30.40.10">
    <property type="entry name" value="Zinc/RING finger domain, C3HC4 (zinc finger)"/>
    <property type="match status" value="1"/>
</dbReference>
<dbReference type="SUPFAM" id="SSF57850">
    <property type="entry name" value="RING/U-box"/>
    <property type="match status" value="1"/>
</dbReference>
<keyword evidence="3 6" id="KW-0863">Zinc-finger</keyword>
<evidence type="ECO:0000256" key="2">
    <source>
        <dbReference type="ARBA" id="ARBA00022723"/>
    </source>
</evidence>
<dbReference type="OrthoDB" id="2265491at2759"/>
<organism evidence="10">
    <name type="scientific">Absidia glauca</name>
    <name type="common">Pin mould</name>
    <dbReference type="NCBI Taxonomy" id="4829"/>
    <lineage>
        <taxon>Eukaryota</taxon>
        <taxon>Fungi</taxon>
        <taxon>Fungi incertae sedis</taxon>
        <taxon>Mucoromycota</taxon>
        <taxon>Mucoromycotina</taxon>
        <taxon>Mucoromycetes</taxon>
        <taxon>Mucorales</taxon>
        <taxon>Cunninghamellaceae</taxon>
        <taxon>Absidia</taxon>
    </lineage>
</organism>
<dbReference type="InterPro" id="IPR001841">
    <property type="entry name" value="Znf_RING"/>
</dbReference>
<evidence type="ECO:0000256" key="5">
    <source>
        <dbReference type="ARBA" id="ARBA00022833"/>
    </source>
</evidence>
<evidence type="ECO:0000313" key="10">
    <source>
        <dbReference type="EMBL" id="SAL98909.1"/>
    </source>
</evidence>
<reference evidence="10" key="1">
    <citation type="submission" date="2016-04" db="EMBL/GenBank/DDBJ databases">
        <authorList>
            <person name="Evans L.H."/>
            <person name="Alamgir A."/>
            <person name="Owens N."/>
            <person name="Weber N.D."/>
            <person name="Virtaneva K."/>
            <person name="Barbian K."/>
            <person name="Babar A."/>
            <person name="Rosenke K."/>
        </authorList>
    </citation>
    <scope>NUCLEOTIDE SEQUENCE [LARGE SCALE GENOMIC DNA]</scope>
    <source>
        <strain evidence="10">CBS 101.48</strain>
    </source>
</reference>
<dbReference type="PROSITE" id="PS50089">
    <property type="entry name" value="ZF_RING_2"/>
    <property type="match status" value="1"/>
</dbReference>
<dbReference type="GO" id="GO:0008270">
    <property type="term" value="F:zinc ion binding"/>
    <property type="evidence" value="ECO:0007669"/>
    <property type="project" value="UniProtKB-KW"/>
</dbReference>
<feature type="region of interest" description="Disordered" evidence="8">
    <location>
        <begin position="276"/>
        <end position="319"/>
    </location>
</feature>
<protein>
    <recommendedName>
        <fullName evidence="9">RING-type domain-containing protein</fullName>
    </recommendedName>
</protein>
<evidence type="ECO:0000256" key="3">
    <source>
        <dbReference type="ARBA" id="ARBA00022771"/>
    </source>
</evidence>
<dbReference type="Pfam" id="PF12678">
    <property type="entry name" value="zf-rbx1"/>
    <property type="match status" value="1"/>
</dbReference>
<keyword evidence="11" id="KW-1185">Reference proteome</keyword>
<evidence type="ECO:0000256" key="6">
    <source>
        <dbReference type="PROSITE-ProRule" id="PRU00175"/>
    </source>
</evidence>
<feature type="coiled-coil region" evidence="7">
    <location>
        <begin position="222"/>
        <end position="249"/>
    </location>
</feature>
<dbReference type="InterPro" id="IPR024766">
    <property type="entry name" value="Znf_RING_H2"/>
</dbReference>
<proteinExistence type="predicted"/>